<dbReference type="PANTHER" id="PTHR43033:SF1">
    <property type="entry name" value="TRNA(ILE)-LYSIDINE SYNTHASE-RELATED"/>
    <property type="match status" value="1"/>
</dbReference>
<dbReference type="NCBIfam" id="TIGR02432">
    <property type="entry name" value="lysidine_TilS_N"/>
    <property type="match status" value="1"/>
</dbReference>
<keyword evidence="2 6" id="KW-0819">tRNA processing</keyword>
<dbReference type="EC" id="6.3.4.19" evidence="6"/>
<dbReference type="SUPFAM" id="SSF82829">
    <property type="entry name" value="MesJ substrate recognition domain-like"/>
    <property type="match status" value="1"/>
</dbReference>
<feature type="binding site" evidence="6">
    <location>
        <begin position="30"/>
        <end position="35"/>
    </location>
    <ligand>
        <name>ATP</name>
        <dbReference type="ChEBI" id="CHEBI:30616"/>
    </ligand>
</feature>
<dbReference type="Pfam" id="PF01171">
    <property type="entry name" value="ATP_bind_3"/>
    <property type="match status" value="1"/>
</dbReference>
<dbReference type="HAMAP" id="MF_01161">
    <property type="entry name" value="tRNA_Ile_lys_synt"/>
    <property type="match status" value="1"/>
</dbReference>
<keyword evidence="1 6" id="KW-0436">Ligase</keyword>
<evidence type="ECO:0000256" key="4">
    <source>
        <dbReference type="ARBA" id="ARBA00022840"/>
    </source>
</evidence>
<reference evidence="8" key="1">
    <citation type="journal article" date="2019" name="Phycologia">
        <title>Chloroplast and mitochondrial genomes of Balbiania investiens (Balbianiales, Nemaliophycidae).</title>
        <authorList>
            <person name="Evans J.R."/>
            <person name="StAmour N."/>
            <person name="Verbruggen H."/>
            <person name="Salomaki E.D."/>
            <person name="Vis M.L."/>
        </authorList>
    </citation>
    <scope>NUCLEOTIDE SEQUENCE</scope>
</reference>
<dbReference type="GO" id="GO:0032267">
    <property type="term" value="F:tRNA(Ile)-lysidine synthase activity"/>
    <property type="evidence" value="ECO:0007669"/>
    <property type="project" value="UniProtKB-EC"/>
</dbReference>
<keyword evidence="4 6" id="KW-0067">ATP-binding</keyword>
<dbReference type="GO" id="GO:0006400">
    <property type="term" value="P:tRNA modification"/>
    <property type="evidence" value="ECO:0007669"/>
    <property type="project" value="UniProtKB-UniRule"/>
</dbReference>
<protein>
    <recommendedName>
        <fullName evidence="6">tRNA(Ile)-lysidine synthase</fullName>
        <ecNumber evidence="6">6.3.4.19</ecNumber>
    </recommendedName>
    <alternativeName>
        <fullName evidence="6">tRNA(Ile)-2-lysyl-cytidine synthase</fullName>
    </alternativeName>
    <alternativeName>
        <fullName evidence="6">tRNA(Ile)-lysidine synthetase</fullName>
    </alternativeName>
</protein>
<dbReference type="Gene3D" id="3.40.50.620">
    <property type="entry name" value="HUPs"/>
    <property type="match status" value="1"/>
</dbReference>
<dbReference type="InterPro" id="IPR012094">
    <property type="entry name" value="tRNA_Ile_lys_synt"/>
</dbReference>
<dbReference type="GO" id="GO:0005524">
    <property type="term" value="F:ATP binding"/>
    <property type="evidence" value="ECO:0007669"/>
    <property type="project" value="UniProtKB-UniRule"/>
</dbReference>
<evidence type="ECO:0000259" key="7">
    <source>
        <dbReference type="Pfam" id="PF01171"/>
    </source>
</evidence>
<keyword evidence="3 6" id="KW-0547">Nucleotide-binding</keyword>
<comment type="catalytic activity">
    <reaction evidence="5 6">
        <text>cytidine(34) in tRNA(Ile2) + L-lysine + ATP = lysidine(34) in tRNA(Ile2) + AMP + diphosphate + H(+)</text>
        <dbReference type="Rhea" id="RHEA:43744"/>
        <dbReference type="Rhea" id="RHEA-COMP:10625"/>
        <dbReference type="Rhea" id="RHEA-COMP:10670"/>
        <dbReference type="ChEBI" id="CHEBI:15378"/>
        <dbReference type="ChEBI" id="CHEBI:30616"/>
        <dbReference type="ChEBI" id="CHEBI:32551"/>
        <dbReference type="ChEBI" id="CHEBI:33019"/>
        <dbReference type="ChEBI" id="CHEBI:82748"/>
        <dbReference type="ChEBI" id="CHEBI:83665"/>
        <dbReference type="ChEBI" id="CHEBI:456215"/>
        <dbReference type="EC" id="6.3.4.19"/>
    </reaction>
</comment>
<geneLocation type="plastid" evidence="8"/>
<dbReference type="PANTHER" id="PTHR43033">
    <property type="entry name" value="TRNA(ILE)-LYSIDINE SYNTHASE-RELATED"/>
    <property type="match status" value="1"/>
</dbReference>
<organism evidence="8">
    <name type="scientific">Balbiania investiens</name>
    <dbReference type="NCBI Taxonomy" id="111861"/>
    <lineage>
        <taxon>Eukaryota</taxon>
        <taxon>Rhodophyta</taxon>
        <taxon>Florideophyceae</taxon>
        <taxon>Nemaliophycidae</taxon>
        <taxon>Balbianiales</taxon>
        <taxon>Balbianiaceae</taxon>
        <taxon>Balbiania</taxon>
    </lineage>
</organism>
<comment type="domain">
    <text evidence="6">The N-terminal region contains the highly conserved SGGXDS motif, predicted to be a P-loop motif involved in ATP binding.</text>
</comment>
<evidence type="ECO:0000256" key="6">
    <source>
        <dbReference type="HAMAP-Rule" id="MF_01161"/>
    </source>
</evidence>
<dbReference type="InterPro" id="IPR011063">
    <property type="entry name" value="TilS/TtcA_N"/>
</dbReference>
<dbReference type="Gene3D" id="1.20.59.20">
    <property type="match status" value="1"/>
</dbReference>
<dbReference type="SUPFAM" id="SSF52402">
    <property type="entry name" value="Adenine nucleotide alpha hydrolases-like"/>
    <property type="match status" value="1"/>
</dbReference>
<evidence type="ECO:0000256" key="2">
    <source>
        <dbReference type="ARBA" id="ARBA00022694"/>
    </source>
</evidence>
<dbReference type="InterPro" id="IPR014729">
    <property type="entry name" value="Rossmann-like_a/b/a_fold"/>
</dbReference>
<sequence>MTTFLHQRFKDNLIDTLNLINGSSMLLAISGGQDSLCMLRLFLDISKEYTFKLGIIHVDHQWRNDGTQNTAHMIKLLNISKIDAYFFQINPIYYSELEARAIRYQLFIQTAISHKYQEIVTAHSSTDQAETCFQNIIRGSSIDGLNSLRWHRQLDQQIRLIRPILNFTRSEIGWFCRYFSLPVWTDPTNTIYLYQRNRIRHELIPYIQSFLRGNLEQQISNFLGKTDLDCEYLRQNTVKIYQDIRHPNLAAINILRLRHQHMALQIRVLMLFYLYHTNQSPPYSIIGQILLHIKKKQSVGIVYNGIVSESHAQWLYIRL</sequence>
<comment type="function">
    <text evidence="6">Ligates lysine onto the cytidine present at position 34 of the AUA codon-specific tRNA(Ile) that contains the anticodon CAU, in an ATP-dependent manner. Cytidine is converted to lysidine, thus changing the amino acid specificity of the tRNA from methionine to isoleucine.</text>
</comment>
<evidence type="ECO:0000256" key="1">
    <source>
        <dbReference type="ARBA" id="ARBA00022598"/>
    </source>
</evidence>
<dbReference type="AlphaFoldDB" id="A0A4D6BL90"/>
<gene>
    <name evidence="6 8" type="primary">tilS</name>
</gene>
<proteinExistence type="inferred from homology"/>
<keyword evidence="8" id="KW-0934">Plastid</keyword>
<dbReference type="CDD" id="cd01992">
    <property type="entry name" value="TilS_N"/>
    <property type="match status" value="1"/>
</dbReference>
<comment type="similarity">
    <text evidence="6">Belongs to the tRNA(Ile)-lysidine synthase family.</text>
</comment>
<accession>A0A4D6BL90</accession>
<dbReference type="EMBL" id="MH026108">
    <property type="protein sequence ID" value="QBX88714.1"/>
    <property type="molecule type" value="Genomic_DNA"/>
</dbReference>
<evidence type="ECO:0000313" key="8">
    <source>
        <dbReference type="EMBL" id="QBX88714.1"/>
    </source>
</evidence>
<dbReference type="InterPro" id="IPR012795">
    <property type="entry name" value="tRNA_Ile_lys_synt_N"/>
</dbReference>
<name>A0A4D6BL90_9FLOR</name>
<dbReference type="RefSeq" id="YP_009628931.1">
    <property type="nucleotide sequence ID" value="NC_042171.1"/>
</dbReference>
<evidence type="ECO:0000256" key="3">
    <source>
        <dbReference type="ARBA" id="ARBA00022741"/>
    </source>
</evidence>
<feature type="domain" description="tRNA(Ile)-lysidine/2-thiocytidine synthase N-terminal" evidence="7">
    <location>
        <begin position="25"/>
        <end position="202"/>
    </location>
</feature>
<dbReference type="GeneID" id="40138882"/>
<evidence type="ECO:0000256" key="5">
    <source>
        <dbReference type="ARBA" id="ARBA00048539"/>
    </source>
</evidence>